<evidence type="ECO:0000256" key="1">
    <source>
        <dbReference type="RuleBase" id="RU003847"/>
    </source>
</evidence>
<dbReference type="Pfam" id="PF13291">
    <property type="entry name" value="ACT_4"/>
    <property type="match status" value="1"/>
</dbReference>
<dbReference type="EMBL" id="JAKNCT010000011">
    <property type="protein sequence ID" value="MCG5031592.1"/>
    <property type="molecule type" value="Genomic_DNA"/>
</dbReference>
<dbReference type="SUPFAM" id="SSF109604">
    <property type="entry name" value="HD-domain/PDEase-like"/>
    <property type="match status" value="1"/>
</dbReference>
<dbReference type="Gene3D" id="3.10.20.30">
    <property type="match status" value="1"/>
</dbReference>
<dbReference type="InterPro" id="IPR004095">
    <property type="entry name" value="TGS"/>
</dbReference>
<dbReference type="Pfam" id="PF13328">
    <property type="entry name" value="HD_4"/>
    <property type="match status" value="1"/>
</dbReference>
<feature type="domain" description="TGS" evidence="4">
    <location>
        <begin position="421"/>
        <end position="482"/>
    </location>
</feature>
<reference evidence="5 6" key="1">
    <citation type="submission" date="2022-02" db="EMBL/GenBank/DDBJ databases">
        <title>Mesosutterella porci, a novel member of the family Sutterellaceae from pig feces.</title>
        <authorList>
            <person name="Wylensek D."/>
            <person name="Clavel T."/>
        </authorList>
    </citation>
    <scope>NUCLEOTIDE SEQUENCE [LARGE SCALE GENOMIC DNA]</scope>
    <source>
        <strain evidence="6">oilRF-744-wt-GAM-9</strain>
    </source>
</reference>
<dbReference type="PROSITE" id="PS51880">
    <property type="entry name" value="TGS"/>
    <property type="match status" value="1"/>
</dbReference>
<dbReference type="PANTHER" id="PTHR21262:SF36">
    <property type="entry name" value="BIFUNCTIONAL (P)PPGPP SYNTHASE_HYDROLASE SPOT"/>
    <property type="match status" value="1"/>
</dbReference>
<feature type="region of interest" description="Disordered" evidence="2">
    <location>
        <begin position="742"/>
        <end position="779"/>
    </location>
</feature>
<evidence type="ECO:0000313" key="6">
    <source>
        <dbReference type="Proteomes" id="UP001297600"/>
    </source>
</evidence>
<dbReference type="SMART" id="SM00471">
    <property type="entry name" value="HDc"/>
    <property type="match status" value="1"/>
</dbReference>
<dbReference type="InterPro" id="IPR033655">
    <property type="entry name" value="TGS_RelA/SpoT"/>
</dbReference>
<dbReference type="SMART" id="SM00954">
    <property type="entry name" value="RelA_SpoT"/>
    <property type="match status" value="1"/>
</dbReference>
<dbReference type="Proteomes" id="UP001297600">
    <property type="component" value="Unassembled WGS sequence"/>
</dbReference>
<evidence type="ECO:0000256" key="2">
    <source>
        <dbReference type="SAM" id="MobiDB-lite"/>
    </source>
</evidence>
<evidence type="ECO:0000259" key="4">
    <source>
        <dbReference type="PROSITE" id="PS51880"/>
    </source>
</evidence>
<dbReference type="SUPFAM" id="SSF81271">
    <property type="entry name" value="TGS-like"/>
    <property type="match status" value="1"/>
</dbReference>
<keyword evidence="6" id="KW-1185">Reference proteome</keyword>
<proteinExistence type="inferred from homology"/>
<dbReference type="InterPro" id="IPR003607">
    <property type="entry name" value="HD/PDEase_dom"/>
</dbReference>
<dbReference type="CDD" id="cd04876">
    <property type="entry name" value="ACT_RelA-SpoT"/>
    <property type="match status" value="1"/>
</dbReference>
<sequence length="779" mass="87642">MTEQKAADIRSRSLETEQEPEQDDLPLYMRPAEVKIVSANDLLNRCRLYLSETDCQTILRAYRYADEHHLGQFRKSGEPYITHPLAVASILASWHMDCVTIQAGLMHDVLEDTGVSKKEMAELFGIEVANVVDGVSKLDKLKFRSVQTAAAESFRKLLLAMAKDVRVILVKLADRVHNMRTLGIMRFEKRCRISRETLDIYVPIAHRLGMNHVFRELQELAFLNMHPVRYRVLHDAVLKTREKRKEILERILQETRRALPKAGIRARVLGRDKTLYGIYNTMRDKHIGFREALDIYGFRVIVKTREECYLTLGVLHALYKPVPGRFKDFIAIPKTNGYQSIHTTVIGPNGTPIEYQIRTEEMHRIAEYGILTHWLFNDDGASANEIQARTTAWLQSLLEIQRQSTDSSEFIENIKIDLFPDRIYVFTPKSKIISLPKRSTPIDFAYQIHTDVGNHAAACRINGVEAELTQELHNGDMVEITTDPSATPRPEWVKAVGSGKARAEIRQFLRTMKFADSAKLGFDLLKKAGEDISLDIEQIPPAIWESIQKEIGASSRDEFLADLGLGKYVAEAVVNRLAVLMNTRESLEEGQSTVLQKTVEVTGNEGMAVTLASCCHPIPGDEIWGFMRPGKGLSIHRTECSHTVKGKASDPGRWMTAKWAAVPASARFRVPVDITAVNERATVAACITAAAEENSSIVGLTVDQGSGSTCYLHLMVMVHDRLHLARVIRRLSHVKDIQEVHRRTSEHFKGSAAGAAEEQKSSLTSQLNSEDLYADRSGQ</sequence>
<feature type="compositionally biased region" description="Basic and acidic residues" evidence="2">
    <location>
        <begin position="1"/>
        <end position="15"/>
    </location>
</feature>
<dbReference type="InterPro" id="IPR006674">
    <property type="entry name" value="HD_domain"/>
</dbReference>
<dbReference type="Gene3D" id="3.30.460.10">
    <property type="entry name" value="Beta Polymerase, domain 2"/>
    <property type="match status" value="1"/>
</dbReference>
<dbReference type="InterPro" id="IPR007685">
    <property type="entry name" value="RelA_SpoT"/>
</dbReference>
<feature type="domain" description="HD" evidence="3">
    <location>
        <begin position="80"/>
        <end position="179"/>
    </location>
</feature>
<name>A0ABS9MSS9_9BURK</name>
<dbReference type="Pfam" id="PF02824">
    <property type="entry name" value="TGS"/>
    <property type="match status" value="1"/>
</dbReference>
<dbReference type="PANTHER" id="PTHR21262">
    <property type="entry name" value="GUANOSINE-3',5'-BIS DIPHOSPHATE 3'-PYROPHOSPHOHYDROLASE"/>
    <property type="match status" value="1"/>
</dbReference>
<dbReference type="Gene3D" id="1.10.3210.10">
    <property type="entry name" value="Hypothetical protein af1432"/>
    <property type="match status" value="1"/>
</dbReference>
<dbReference type="Gene3D" id="3.30.70.260">
    <property type="match status" value="1"/>
</dbReference>
<comment type="function">
    <text evidence="1">In eubacteria ppGpp (guanosine 3'-diphosphate 5'-diphosphate) is a mediator of the stringent response that coordinates a variety of cellular activities in response to changes in nutritional abundance.</text>
</comment>
<comment type="similarity">
    <text evidence="1">Belongs to the relA/spoT family.</text>
</comment>
<dbReference type="InterPro" id="IPR012676">
    <property type="entry name" value="TGS-like"/>
</dbReference>
<dbReference type="InterPro" id="IPR002912">
    <property type="entry name" value="ACT_dom"/>
</dbReference>
<protein>
    <submittedName>
        <fullName evidence="5">Bifunctional (P)ppGpp synthetase/guanosine-3',5'-bis(Diphosphate) 3'-pyrophosphohydrolase</fullName>
    </submittedName>
</protein>
<accession>A0ABS9MSS9</accession>
<gene>
    <name evidence="5" type="ORF">MAF45_09075</name>
</gene>
<evidence type="ECO:0000259" key="3">
    <source>
        <dbReference type="PROSITE" id="PS51831"/>
    </source>
</evidence>
<dbReference type="NCBIfam" id="TIGR00691">
    <property type="entry name" value="spoT_relA"/>
    <property type="match status" value="1"/>
</dbReference>
<dbReference type="InterPro" id="IPR043519">
    <property type="entry name" value="NT_sf"/>
</dbReference>
<dbReference type="CDD" id="cd01668">
    <property type="entry name" value="TGS_RSH"/>
    <property type="match status" value="1"/>
</dbReference>
<dbReference type="SUPFAM" id="SSF81301">
    <property type="entry name" value="Nucleotidyltransferase"/>
    <property type="match status" value="1"/>
</dbReference>
<evidence type="ECO:0000313" key="5">
    <source>
        <dbReference type="EMBL" id="MCG5031592.1"/>
    </source>
</evidence>
<dbReference type="Pfam" id="PF04607">
    <property type="entry name" value="RelA_SpoT"/>
    <property type="match status" value="1"/>
</dbReference>
<dbReference type="CDD" id="cd00077">
    <property type="entry name" value="HDc"/>
    <property type="match status" value="1"/>
</dbReference>
<organism evidence="5 6">
    <name type="scientific">Mesosutterella porci</name>
    <dbReference type="NCBI Taxonomy" id="2915351"/>
    <lineage>
        <taxon>Bacteria</taxon>
        <taxon>Pseudomonadati</taxon>
        <taxon>Pseudomonadota</taxon>
        <taxon>Betaproteobacteria</taxon>
        <taxon>Burkholderiales</taxon>
        <taxon>Sutterellaceae</taxon>
        <taxon>Mesosutterella</taxon>
    </lineage>
</organism>
<comment type="caution">
    <text evidence="5">The sequence shown here is derived from an EMBL/GenBank/DDBJ whole genome shotgun (WGS) entry which is preliminary data.</text>
</comment>
<dbReference type="PROSITE" id="PS51831">
    <property type="entry name" value="HD"/>
    <property type="match status" value="1"/>
</dbReference>
<dbReference type="InterPro" id="IPR004811">
    <property type="entry name" value="RelA/Spo_fam"/>
</dbReference>
<feature type="region of interest" description="Disordered" evidence="2">
    <location>
        <begin position="1"/>
        <end position="23"/>
    </location>
</feature>
<dbReference type="InterPro" id="IPR012675">
    <property type="entry name" value="Beta-grasp_dom_sf"/>
</dbReference>
<dbReference type="CDD" id="cd05399">
    <property type="entry name" value="NT_Rel-Spo_like"/>
    <property type="match status" value="1"/>
</dbReference>